<gene>
    <name evidence="1" type="ORF">C1645_832789</name>
</gene>
<organism evidence="1 2">
    <name type="scientific">Glomus cerebriforme</name>
    <dbReference type="NCBI Taxonomy" id="658196"/>
    <lineage>
        <taxon>Eukaryota</taxon>
        <taxon>Fungi</taxon>
        <taxon>Fungi incertae sedis</taxon>
        <taxon>Mucoromycota</taxon>
        <taxon>Glomeromycotina</taxon>
        <taxon>Glomeromycetes</taxon>
        <taxon>Glomerales</taxon>
        <taxon>Glomeraceae</taxon>
        <taxon>Glomus</taxon>
    </lineage>
</organism>
<evidence type="ECO:0000313" key="1">
    <source>
        <dbReference type="EMBL" id="RIA84083.1"/>
    </source>
</evidence>
<sequence>MVKDISTIYICLWNAKSTGYSLHTNVDADLFERKLKLISYNNNIININEELWNCQMDIEFCNKIWTDIQKRSANWNSIEFKDVINLVDFLTNENSNNDVCFLLYIDETRVLISPITRYILSRISNFTSPKLIDPSSWNTTTYPLNYFIHISDDSQAIDKLKNLLRQKLLGEVDNFIKKLIVSHMATCLSVLEDREWLIITYSSELLLSEIALDEEEFMKGTIVFTHFTAIDYVPTKKVYTSFIQEENINSSSIKADKNYSTLTKLKLDSNYVFKKSNLKVHNEKYLYLYWQLDYYGHNQEIPNHISTHQNPVHDEEKGDIWNKDKIKIMHPLSYNCSCSNKISKEKFAEIREAFQVLSKSEQDIFSMAQLIVMDGGIISNSKQFKKKTRSNKRTFYHWNHNTLLYQKTYFNMLGIGDHIIIQTAVNKTLL</sequence>
<proteinExistence type="predicted"/>
<name>A0A397SCR5_9GLOM</name>
<keyword evidence="2" id="KW-1185">Reference proteome</keyword>
<dbReference type="OrthoDB" id="2384130at2759"/>
<dbReference type="Proteomes" id="UP000265703">
    <property type="component" value="Unassembled WGS sequence"/>
</dbReference>
<dbReference type="EMBL" id="QKYT01000518">
    <property type="protein sequence ID" value="RIA84083.1"/>
    <property type="molecule type" value="Genomic_DNA"/>
</dbReference>
<reference evidence="1 2" key="1">
    <citation type="submission" date="2018-06" db="EMBL/GenBank/DDBJ databases">
        <title>Comparative genomics reveals the genomic features of Rhizophagus irregularis, R. cerebriforme, R. diaphanum and Gigaspora rosea, and their symbiotic lifestyle signature.</title>
        <authorList>
            <person name="Morin E."/>
            <person name="San Clemente H."/>
            <person name="Chen E.C.H."/>
            <person name="De La Providencia I."/>
            <person name="Hainaut M."/>
            <person name="Kuo A."/>
            <person name="Kohler A."/>
            <person name="Murat C."/>
            <person name="Tang N."/>
            <person name="Roy S."/>
            <person name="Loubradou J."/>
            <person name="Henrissat B."/>
            <person name="Grigoriev I.V."/>
            <person name="Corradi N."/>
            <person name="Roux C."/>
            <person name="Martin F.M."/>
        </authorList>
    </citation>
    <scope>NUCLEOTIDE SEQUENCE [LARGE SCALE GENOMIC DNA]</scope>
    <source>
        <strain evidence="1 2">DAOM 227022</strain>
    </source>
</reference>
<protein>
    <submittedName>
        <fullName evidence="1">Uncharacterized protein</fullName>
    </submittedName>
</protein>
<evidence type="ECO:0000313" key="2">
    <source>
        <dbReference type="Proteomes" id="UP000265703"/>
    </source>
</evidence>
<dbReference type="STRING" id="658196.A0A397SCR5"/>
<accession>A0A397SCR5</accession>
<comment type="caution">
    <text evidence="1">The sequence shown here is derived from an EMBL/GenBank/DDBJ whole genome shotgun (WGS) entry which is preliminary data.</text>
</comment>
<dbReference type="AlphaFoldDB" id="A0A397SCR5"/>